<dbReference type="WBParaSite" id="MCU_014869-RA">
    <property type="protein sequence ID" value="MCU_014869-RA"/>
    <property type="gene ID" value="MCU_014869"/>
</dbReference>
<accession>A0A5K3G8A5</accession>
<reference evidence="1" key="1">
    <citation type="submission" date="2019-11" db="UniProtKB">
        <authorList>
            <consortium name="WormBaseParasite"/>
        </authorList>
    </citation>
    <scope>IDENTIFICATION</scope>
</reference>
<dbReference type="AlphaFoldDB" id="A0A5K3G8A5"/>
<protein>
    <submittedName>
        <fullName evidence="1">DUF4206 domain-containing protein</fullName>
    </submittedName>
</protein>
<proteinExistence type="predicted"/>
<name>A0A5K3G8A5_MESCO</name>
<organism evidence="1">
    <name type="scientific">Mesocestoides corti</name>
    <name type="common">Flatworm</name>
    <dbReference type="NCBI Taxonomy" id="53468"/>
    <lineage>
        <taxon>Eukaryota</taxon>
        <taxon>Metazoa</taxon>
        <taxon>Spiralia</taxon>
        <taxon>Lophotrochozoa</taxon>
        <taxon>Platyhelminthes</taxon>
        <taxon>Cestoda</taxon>
        <taxon>Eucestoda</taxon>
        <taxon>Cyclophyllidea</taxon>
        <taxon>Mesocestoididae</taxon>
        <taxon>Mesocestoides</taxon>
    </lineage>
</organism>
<evidence type="ECO:0000313" key="1">
    <source>
        <dbReference type="WBParaSite" id="MCU_014869-RA"/>
    </source>
</evidence>
<sequence>MHPVSKFARDLLVSVYNRPILQTSDFGPELRRKPPWSLQDAVQLRRQAMAIAPFLRLCPDGRLWKIFRVFWKIHTLIGGNFAIITEYCGDNK</sequence>